<evidence type="ECO:0000313" key="4">
    <source>
        <dbReference type="EMBL" id="KEF54074.1"/>
    </source>
</evidence>
<dbReference type="OrthoDB" id="1658288at2759"/>
<name>A0A072P1S1_9EURO</name>
<sequence>MAPIARSLRSKDYTVAWISAIQKEYLIACAVLDEEHNHPIDIGNDDNCYTFGSIGEHNVVVASLPMARIGITQAGMLATEMLRTFPKLRFGLMIGIAGGAPTSKNDIRLGDVVVSIPDDHKRLGGVVHYGFGATDQRKGFQRRGNLNAPPEVLLNATNKLKTKYDRQGHCIDHLISSVIEQHSPRLDKYQRPSEETDVLYKSTFVHPEGASCCSDACFKDDQAKLERPTRPNDVDEPVIHYGTIGSADNLMKDASLRDQLALSDGILCFEMEAAGLMNSDLRCIVVRGICDYSDTHKNDDWQEYAAAAAAMYAKELLGVVRALKNRRVGTFGVTKLLTGNKPGKFSPYQSIHELIKLLDVLDTLKYEGMFDKREYSMPEAIYYHDWIWETNFPKWLSTTDRPYWINGKPGSGKSNLMAYLAHSRQTMAQLKQRDPAYWVGHFYFDYRAGKNLPNNIIGMYRTLLYQLGDHNEKVKERLTTLLEGGRLRVDNQQNLLDALCETLDLSGYRLCIFLDGLDEFEGGVIEVVHLCKLMMQRIPIKFCLASRPDSQLANTIDLWGQLTMQDLNEASMKEYIERKVSLASATNSTIELRFDPRLTKYLIRRAEGILLWFKLVVDMVVEQFDQGASNKDIVDLVQDVPDTLDEVYERILDMIPLRDRPEASLLLFLTGKLQSMSKWTEEGIASDMDFSTTNLDHFWGAYDFILDDVGQQLATFRLESHEELQARTRQLLQGLVEFSPSRGGATMIDLLGETGLSVRYVHETFSAFIGRERWIERYLPEVIGIRYSQSFWLGFCANLIKQAADDNMITPQIMDSAREELNMWFEAWSLGDTRIRTSSKKVVRWFSHHAVRPYSVVMALHREFCPLLRSGEHSSGLSMILEGLVVAGAPDVEFPTAWKRRHVVIRTAVFLLLDLAVIHEDTGQSSYPIVSQAMRCHLNPILAYCVFMSGRESIDKKLLTKVQGDKKLLPILDAYLAVKVGLEYYFRDRLADSAISEHQQNFLFRAILSHPTAGQGISVRAVTGFLKSLASYGRFPRQDDICFLLRNTKCWQTSSDLALALMNHVAPETSEEVGNEPCCRSSGDNAGLLFHWAQVTCEPSCRCARGSVRPTTDYSMVLQLILVHGGNLHTNCYRGGTVFQALLDHSIEPRSDHGPFDRKAKFLALVEQGLNPTILTANGKDALQYAIHVFNSGSSRSGLHEIDSIIGYLRYYDVYSRWPEEEYETLDFCQSAIQVQWVPETGRREGDSLQSRDSAQGPGRESAQDTPQESSDLYGDDASVTSPEPESAVRRRRTEVNDTEHSQNEDQGTGSSPEPTAQAATRPLSEDFSKNVGKVADAVEDLLKITTAEATVTMNKWKTSLTSNWKKLTD</sequence>
<dbReference type="Pfam" id="PF24883">
    <property type="entry name" value="NPHP3_N"/>
    <property type="match status" value="1"/>
</dbReference>
<dbReference type="GO" id="GO:0003824">
    <property type="term" value="F:catalytic activity"/>
    <property type="evidence" value="ECO:0007669"/>
    <property type="project" value="InterPro"/>
</dbReference>
<feature type="compositionally biased region" description="Basic and acidic residues" evidence="2">
    <location>
        <begin position="1294"/>
        <end position="1304"/>
    </location>
</feature>
<dbReference type="EMBL" id="AMGV01000011">
    <property type="protein sequence ID" value="KEF54074.1"/>
    <property type="molecule type" value="Genomic_DNA"/>
</dbReference>
<dbReference type="GeneID" id="25284777"/>
<proteinExistence type="predicted"/>
<evidence type="ECO:0000256" key="1">
    <source>
        <dbReference type="ARBA" id="ARBA00022737"/>
    </source>
</evidence>
<dbReference type="Gene3D" id="3.40.50.1580">
    <property type="entry name" value="Nucleoside phosphorylase domain"/>
    <property type="match status" value="1"/>
</dbReference>
<dbReference type="InterPro" id="IPR027417">
    <property type="entry name" value="P-loop_NTPase"/>
</dbReference>
<dbReference type="RefSeq" id="XP_013256664.1">
    <property type="nucleotide sequence ID" value="XM_013401210.1"/>
</dbReference>
<dbReference type="InterPro" id="IPR035994">
    <property type="entry name" value="Nucleoside_phosphorylase_sf"/>
</dbReference>
<feature type="domain" description="Nephrocystin 3-like N-terminal" evidence="3">
    <location>
        <begin position="385"/>
        <end position="547"/>
    </location>
</feature>
<feature type="compositionally biased region" description="Polar residues" evidence="2">
    <location>
        <begin position="1305"/>
        <end position="1319"/>
    </location>
</feature>
<dbReference type="Proteomes" id="UP000027920">
    <property type="component" value="Unassembled WGS sequence"/>
</dbReference>
<comment type="caution">
    <text evidence="4">The sequence shown here is derived from an EMBL/GenBank/DDBJ whole genome shotgun (WGS) entry which is preliminary data.</text>
</comment>
<dbReference type="InterPro" id="IPR056884">
    <property type="entry name" value="NPHP3-like_N"/>
</dbReference>
<evidence type="ECO:0000256" key="2">
    <source>
        <dbReference type="SAM" id="MobiDB-lite"/>
    </source>
</evidence>
<dbReference type="PANTHER" id="PTHR46082:SF11">
    <property type="entry name" value="AAA+ ATPASE DOMAIN-CONTAINING PROTEIN-RELATED"/>
    <property type="match status" value="1"/>
</dbReference>
<feature type="region of interest" description="Disordered" evidence="2">
    <location>
        <begin position="1242"/>
        <end position="1330"/>
    </location>
</feature>
<dbReference type="GO" id="GO:0009116">
    <property type="term" value="P:nucleoside metabolic process"/>
    <property type="evidence" value="ECO:0007669"/>
    <property type="project" value="InterPro"/>
</dbReference>
<dbReference type="HOGENOM" id="CLU_256357_0_0_1"/>
<dbReference type="SUPFAM" id="SSF53167">
    <property type="entry name" value="Purine and uridine phosphorylases"/>
    <property type="match status" value="1"/>
</dbReference>
<dbReference type="Gene3D" id="3.40.50.300">
    <property type="entry name" value="P-loop containing nucleotide triphosphate hydrolases"/>
    <property type="match status" value="1"/>
</dbReference>
<dbReference type="STRING" id="1182545.A0A072P1S1"/>
<keyword evidence="1" id="KW-0677">Repeat</keyword>
<evidence type="ECO:0000313" key="5">
    <source>
        <dbReference type="Proteomes" id="UP000027920"/>
    </source>
</evidence>
<gene>
    <name evidence="4" type="ORF">A1O9_09869</name>
</gene>
<evidence type="ECO:0000259" key="3">
    <source>
        <dbReference type="Pfam" id="PF24883"/>
    </source>
</evidence>
<dbReference type="SUPFAM" id="SSF52540">
    <property type="entry name" value="P-loop containing nucleoside triphosphate hydrolases"/>
    <property type="match status" value="1"/>
</dbReference>
<organism evidence="4 5">
    <name type="scientific">Exophiala aquamarina CBS 119918</name>
    <dbReference type="NCBI Taxonomy" id="1182545"/>
    <lineage>
        <taxon>Eukaryota</taxon>
        <taxon>Fungi</taxon>
        <taxon>Dikarya</taxon>
        <taxon>Ascomycota</taxon>
        <taxon>Pezizomycotina</taxon>
        <taxon>Eurotiomycetes</taxon>
        <taxon>Chaetothyriomycetidae</taxon>
        <taxon>Chaetothyriales</taxon>
        <taxon>Herpotrichiellaceae</taxon>
        <taxon>Exophiala</taxon>
    </lineage>
</organism>
<dbReference type="VEuPathDB" id="FungiDB:A1O9_09869"/>
<keyword evidence="5" id="KW-1185">Reference proteome</keyword>
<accession>A0A072P1S1</accession>
<reference evidence="4 5" key="1">
    <citation type="submission" date="2013-03" db="EMBL/GenBank/DDBJ databases">
        <title>The Genome Sequence of Exophiala aquamarina CBS 119918.</title>
        <authorList>
            <consortium name="The Broad Institute Genomics Platform"/>
            <person name="Cuomo C."/>
            <person name="de Hoog S."/>
            <person name="Gorbushina A."/>
            <person name="Walker B."/>
            <person name="Young S.K."/>
            <person name="Zeng Q."/>
            <person name="Gargeya S."/>
            <person name="Fitzgerald M."/>
            <person name="Haas B."/>
            <person name="Abouelleil A."/>
            <person name="Allen A.W."/>
            <person name="Alvarado L."/>
            <person name="Arachchi H.M."/>
            <person name="Berlin A.M."/>
            <person name="Chapman S.B."/>
            <person name="Gainer-Dewar J."/>
            <person name="Goldberg J."/>
            <person name="Griggs A."/>
            <person name="Gujja S."/>
            <person name="Hansen M."/>
            <person name="Howarth C."/>
            <person name="Imamovic A."/>
            <person name="Ireland A."/>
            <person name="Larimer J."/>
            <person name="McCowan C."/>
            <person name="Murphy C."/>
            <person name="Pearson M."/>
            <person name="Poon T.W."/>
            <person name="Priest M."/>
            <person name="Roberts A."/>
            <person name="Saif S."/>
            <person name="Shea T."/>
            <person name="Sisk P."/>
            <person name="Sykes S."/>
            <person name="Wortman J."/>
            <person name="Nusbaum C."/>
            <person name="Birren B."/>
        </authorList>
    </citation>
    <scope>NUCLEOTIDE SEQUENCE [LARGE SCALE GENOMIC DNA]</scope>
    <source>
        <strain evidence="4 5">CBS 119918</strain>
    </source>
</reference>
<protein>
    <recommendedName>
        <fullName evidence="3">Nephrocystin 3-like N-terminal domain-containing protein</fullName>
    </recommendedName>
</protein>
<dbReference type="InterPro" id="IPR053137">
    <property type="entry name" value="NLR-like"/>
</dbReference>
<dbReference type="PANTHER" id="PTHR46082">
    <property type="entry name" value="ATP/GTP-BINDING PROTEIN-RELATED"/>
    <property type="match status" value="1"/>
</dbReference>